<name>K7R5Z5_THEOS</name>
<proteinExistence type="predicted"/>
<reference evidence="1 2" key="1">
    <citation type="journal article" date="2013" name="Genome Announc.">
        <title>Whole Genome Sequencing of Thermus oshimai JL-2 and Thermus thermophilus JL-18, Incomplete Denitrifiers from the United States Great Basin.</title>
        <authorList>
            <person name="Murugapiran S.K."/>
            <person name="Huntemann M."/>
            <person name="Wei C.L."/>
            <person name="Han J."/>
            <person name="Detter J.C."/>
            <person name="Han C.S."/>
            <person name="Erkkila T.H."/>
            <person name="Teshima H."/>
            <person name="Chen A."/>
            <person name="Kyrpides N."/>
            <person name="Mavrommatis K."/>
            <person name="Markowitz V."/>
            <person name="Szeto E."/>
            <person name="Ivanova N."/>
            <person name="Pagani I."/>
            <person name="Lam J."/>
            <person name="McDonald A.I."/>
            <person name="Dodsworth J.A."/>
            <person name="Pati A."/>
            <person name="Goodwin L."/>
            <person name="Peters L."/>
            <person name="Pitluck S."/>
            <person name="Woyke T."/>
            <person name="Hedlund B.P."/>
        </authorList>
    </citation>
    <scope>NUCLEOTIDE SEQUENCE</scope>
    <source>
        <strain evidence="1 2">JL-2</strain>
    </source>
</reference>
<evidence type="ECO:0000313" key="1">
    <source>
        <dbReference type="EMBL" id="AFV76339.1"/>
    </source>
</evidence>
<keyword evidence="2" id="KW-1185">Reference proteome</keyword>
<protein>
    <submittedName>
        <fullName evidence="1">Uncharacterized protein</fullName>
    </submittedName>
</protein>
<organism evidence="1 2">
    <name type="scientific">Thermus oshimai JL-2</name>
    <dbReference type="NCBI Taxonomy" id="751945"/>
    <lineage>
        <taxon>Bacteria</taxon>
        <taxon>Thermotogati</taxon>
        <taxon>Deinococcota</taxon>
        <taxon>Deinococci</taxon>
        <taxon>Thermales</taxon>
        <taxon>Thermaceae</taxon>
        <taxon>Thermus</taxon>
    </lineage>
</organism>
<evidence type="ECO:0000313" key="2">
    <source>
        <dbReference type="Proteomes" id="UP000000211"/>
    </source>
</evidence>
<dbReference type="AlphaFoldDB" id="K7R5Z5"/>
<dbReference type="PATRIC" id="fig|751945.3.peg.1287"/>
<dbReference type="EMBL" id="CP003249">
    <property type="protein sequence ID" value="AFV76339.1"/>
    <property type="molecule type" value="Genomic_DNA"/>
</dbReference>
<dbReference type="HOGENOM" id="CLU_3259090_0_0_0"/>
<sequence length="42" mass="4553">MYKFRGAAHKALPAKERGRVVVAGLKALGLWEEGDGEEAGQR</sequence>
<dbReference type="KEGG" id="tos:Theos_1301"/>
<dbReference type="Proteomes" id="UP000000211">
    <property type="component" value="Chromosome"/>
</dbReference>
<dbReference type="RefSeq" id="WP_016329527.1">
    <property type="nucleotide sequence ID" value="NC_019386.1"/>
</dbReference>
<gene>
    <name evidence="1" type="ORF">Theos_1301</name>
</gene>
<accession>K7R5Z5</accession>